<reference evidence="7 8" key="1">
    <citation type="submission" date="2017-09" db="EMBL/GenBank/DDBJ databases">
        <title>The draft genome sequences of Marinobacter sp. PWS21.</title>
        <authorList>
            <person name="Cao J."/>
        </authorList>
    </citation>
    <scope>NUCLEOTIDE SEQUENCE [LARGE SCALE GENOMIC DNA]</scope>
    <source>
        <strain evidence="7 8">PWS21</strain>
    </source>
</reference>
<proteinExistence type="predicted"/>
<dbReference type="EMBL" id="NTFH01000007">
    <property type="protein sequence ID" value="PHQ15463.1"/>
    <property type="molecule type" value="Genomic_DNA"/>
</dbReference>
<evidence type="ECO:0000256" key="2">
    <source>
        <dbReference type="ARBA" id="ARBA00012528"/>
    </source>
</evidence>
<comment type="cofactor">
    <cofactor evidence="1">
        <name>Mg(2+)</name>
        <dbReference type="ChEBI" id="CHEBI:18420"/>
    </cofactor>
</comment>
<dbReference type="EC" id="2.7.7.65" evidence="2"/>
<dbReference type="Proteomes" id="UP000231409">
    <property type="component" value="Unassembled WGS sequence"/>
</dbReference>
<gene>
    <name evidence="7" type="ORF">CLH61_10145</name>
</gene>
<keyword evidence="5" id="KW-0472">Membrane</keyword>
<dbReference type="InterPro" id="IPR029787">
    <property type="entry name" value="Nucleotide_cyclase"/>
</dbReference>
<dbReference type="Gene3D" id="3.30.70.270">
    <property type="match status" value="1"/>
</dbReference>
<dbReference type="SUPFAM" id="SSF55073">
    <property type="entry name" value="Nucleotide cyclase"/>
    <property type="match status" value="1"/>
</dbReference>
<dbReference type="InterPro" id="IPR000160">
    <property type="entry name" value="GGDEF_dom"/>
</dbReference>
<sequence>MGLPRSSLFLVGILFLLVVAGPAIAVMQPVNEGWEYRWGDSPFNDKGVPLWTLADEPEQWQAIGFPSNPPDRAGRSHVWFRVTLPDDEWQAPVLYIYSVDIITQVWFDGRMIYQYGTFDEQGRGRFEGWPWHEIPLPADYHDQPLYFRVYSNYIDIGLWGEVAVMNHAGLVLHILGNSLKSLIVAGFSVLIALLALLFAVLQSDRKSFASLALFALSSALMLLAESQASQLLWHAPLFWDYLAAGSYYMLPVAMALMLGQWLADHRPWLINLVWKVHLLYLAGALALALAGAIDLSSTFPPFDALLLVSLVTMALVAVRRFRQLTGEQRALMLAFGVFSALLVIDMAVAHGVLAWQRVPVSFGSLFFSLTVVLVSLWHYAATQHELKRLNASLEQKVSERTTELEAMARREQARARLLAFENAKGRVLQDVIAELQGCRSVNQGFAVLARAMPGLCSPLQGALYQHKDGGYERISCWGYTDSAEPGLLLDTRQGLPEPTRPPAGTPDDHGSLRFPLESLTGRSWCLWLNLQHARHGIETAGLLFVTVDPELVSEESDYGTTRLFSALDQAIQKIGITLSGISLQEELQRYSYEDALTGLRNRRFFDELLAHEGKVAQRNQSPLSVLIADIDWFKHFNDSYGHEAGDAALRLVARTLAGQFRESDVVCRFGGEEFVVIMPGATAADARERASALLRAVSDVPIIHQGRSLGYLTVSAGIATWPDCGKSPMHLLGMADEALYRAKQRGRNRVEV</sequence>
<keyword evidence="5" id="KW-0812">Transmembrane</keyword>
<dbReference type="FunFam" id="3.30.70.270:FF:000001">
    <property type="entry name" value="Diguanylate cyclase domain protein"/>
    <property type="match status" value="1"/>
</dbReference>
<dbReference type="GO" id="GO:0043709">
    <property type="term" value="P:cell adhesion involved in single-species biofilm formation"/>
    <property type="evidence" value="ECO:0007669"/>
    <property type="project" value="TreeGrafter"/>
</dbReference>
<feature type="domain" description="GGDEF" evidence="6">
    <location>
        <begin position="621"/>
        <end position="752"/>
    </location>
</feature>
<evidence type="ECO:0000256" key="1">
    <source>
        <dbReference type="ARBA" id="ARBA00001946"/>
    </source>
</evidence>
<comment type="catalytic activity">
    <reaction evidence="3">
        <text>2 GTP = 3',3'-c-di-GMP + 2 diphosphate</text>
        <dbReference type="Rhea" id="RHEA:24898"/>
        <dbReference type="ChEBI" id="CHEBI:33019"/>
        <dbReference type="ChEBI" id="CHEBI:37565"/>
        <dbReference type="ChEBI" id="CHEBI:58805"/>
        <dbReference type="EC" id="2.7.7.65"/>
    </reaction>
</comment>
<protein>
    <recommendedName>
        <fullName evidence="2">diguanylate cyclase</fullName>
        <ecNumber evidence="2">2.7.7.65</ecNumber>
    </recommendedName>
</protein>
<dbReference type="PANTHER" id="PTHR45138">
    <property type="entry name" value="REGULATORY COMPONENTS OF SENSORY TRANSDUCTION SYSTEM"/>
    <property type="match status" value="1"/>
</dbReference>
<evidence type="ECO:0000313" key="7">
    <source>
        <dbReference type="EMBL" id="PHQ15463.1"/>
    </source>
</evidence>
<dbReference type="PROSITE" id="PS50887">
    <property type="entry name" value="GGDEF"/>
    <property type="match status" value="1"/>
</dbReference>
<comment type="caution">
    <text evidence="7">The sequence shown here is derived from an EMBL/GenBank/DDBJ whole genome shotgun (WGS) entry which is preliminary data.</text>
</comment>
<dbReference type="SMART" id="SM00267">
    <property type="entry name" value="GGDEF"/>
    <property type="match status" value="1"/>
</dbReference>
<evidence type="ECO:0000256" key="5">
    <source>
        <dbReference type="SAM" id="Phobius"/>
    </source>
</evidence>
<keyword evidence="5" id="KW-1133">Transmembrane helix</keyword>
<dbReference type="Pfam" id="PF00990">
    <property type="entry name" value="GGDEF"/>
    <property type="match status" value="1"/>
</dbReference>
<organism evidence="7 8">
    <name type="scientific">Marinobacter profundi</name>
    <dbReference type="NCBI Taxonomy" id="2666256"/>
    <lineage>
        <taxon>Bacteria</taxon>
        <taxon>Pseudomonadati</taxon>
        <taxon>Pseudomonadota</taxon>
        <taxon>Gammaproteobacteria</taxon>
        <taxon>Pseudomonadales</taxon>
        <taxon>Marinobacteraceae</taxon>
        <taxon>Marinobacter</taxon>
    </lineage>
</organism>
<dbReference type="GO" id="GO:1902201">
    <property type="term" value="P:negative regulation of bacterial-type flagellum-dependent cell motility"/>
    <property type="evidence" value="ECO:0007669"/>
    <property type="project" value="TreeGrafter"/>
</dbReference>
<keyword evidence="8" id="KW-1185">Reference proteome</keyword>
<feature type="transmembrane region" description="Helical" evidence="5">
    <location>
        <begin position="208"/>
        <end position="224"/>
    </location>
</feature>
<keyword evidence="4" id="KW-0175">Coiled coil</keyword>
<dbReference type="NCBIfam" id="TIGR00254">
    <property type="entry name" value="GGDEF"/>
    <property type="match status" value="1"/>
</dbReference>
<feature type="coiled-coil region" evidence="4">
    <location>
        <begin position="379"/>
        <end position="410"/>
    </location>
</feature>
<feature type="transmembrane region" description="Helical" evidence="5">
    <location>
        <begin position="330"/>
        <end position="355"/>
    </location>
</feature>
<dbReference type="InterPro" id="IPR043128">
    <property type="entry name" value="Rev_trsase/Diguanyl_cyclase"/>
</dbReference>
<feature type="transmembrane region" description="Helical" evidence="5">
    <location>
        <begin position="244"/>
        <end position="263"/>
    </location>
</feature>
<feature type="transmembrane region" description="Helical" evidence="5">
    <location>
        <begin position="299"/>
        <end position="318"/>
    </location>
</feature>
<dbReference type="CDD" id="cd01949">
    <property type="entry name" value="GGDEF"/>
    <property type="match status" value="1"/>
</dbReference>
<dbReference type="AlphaFoldDB" id="A0A2G1ULX4"/>
<evidence type="ECO:0000259" key="6">
    <source>
        <dbReference type="PROSITE" id="PS50887"/>
    </source>
</evidence>
<dbReference type="PANTHER" id="PTHR45138:SF9">
    <property type="entry name" value="DIGUANYLATE CYCLASE DGCM-RELATED"/>
    <property type="match status" value="1"/>
</dbReference>
<dbReference type="InterPro" id="IPR050469">
    <property type="entry name" value="Diguanylate_Cyclase"/>
</dbReference>
<evidence type="ECO:0000256" key="3">
    <source>
        <dbReference type="ARBA" id="ARBA00034247"/>
    </source>
</evidence>
<dbReference type="RefSeq" id="WP_099614587.1">
    <property type="nucleotide sequence ID" value="NZ_KZ319370.1"/>
</dbReference>
<dbReference type="GO" id="GO:0005886">
    <property type="term" value="C:plasma membrane"/>
    <property type="evidence" value="ECO:0007669"/>
    <property type="project" value="TreeGrafter"/>
</dbReference>
<feature type="transmembrane region" description="Helical" evidence="5">
    <location>
        <begin position="182"/>
        <end position="201"/>
    </location>
</feature>
<evidence type="ECO:0000256" key="4">
    <source>
        <dbReference type="SAM" id="Coils"/>
    </source>
</evidence>
<feature type="transmembrane region" description="Helical" evidence="5">
    <location>
        <begin position="272"/>
        <end position="293"/>
    </location>
</feature>
<accession>A0A2G1ULX4</accession>
<feature type="transmembrane region" description="Helical" evidence="5">
    <location>
        <begin position="361"/>
        <end position="380"/>
    </location>
</feature>
<dbReference type="GO" id="GO:0052621">
    <property type="term" value="F:diguanylate cyclase activity"/>
    <property type="evidence" value="ECO:0007669"/>
    <property type="project" value="UniProtKB-EC"/>
</dbReference>
<name>A0A2G1ULX4_9GAMM</name>
<evidence type="ECO:0000313" key="8">
    <source>
        <dbReference type="Proteomes" id="UP000231409"/>
    </source>
</evidence>